<dbReference type="EMBL" id="CP003014">
    <property type="protein sequence ID" value="AEO71794.1"/>
    <property type="molecule type" value="Genomic_DNA"/>
</dbReference>
<dbReference type="RefSeq" id="XP_003658130.1">
    <property type="nucleotide sequence ID" value="XM_003658082.1"/>
</dbReference>
<sequence>MKTTANPGPVPLLAFAPLFSLIITICFIFCFTTNSTNLIPPCISRPRSSRPQRLNHQPPNLIRIPMPIPLLAVSRLTGEETVLGMRVHVVGKDEAARRRAHAVRLVAQAPARPYADEAGRVEQVVEDGREIDRVSCICMCLHSPVALPATMSWPQSPSKAPNYRRQASTVPADALSVLRYWPPLDESPSEFPMSDEAPSSTVHLESLGAIAAFRAMAGPLETGERPKSALLTVNKHKCDSMQCTVDQRELTKHVHMQPQHQGTCFTKKGSLCSSETLRDTEKHWVGYDDAQAMSITTDINAGQSALCPLLDLSIVAGVTSIVNPAKNAEILPFSISAQNFANLATKSANDPKDKGSVFGTPSATSDGPIKKDSSLASIHQGDLSIVYGLETLTVTSGTTTQTVAEVALISRVYQHFNLFAEAT</sequence>
<keyword evidence="2" id="KW-0472">Membrane</keyword>
<feature type="region of interest" description="Disordered" evidence="1">
    <location>
        <begin position="346"/>
        <end position="371"/>
    </location>
</feature>
<evidence type="ECO:0000256" key="2">
    <source>
        <dbReference type="SAM" id="Phobius"/>
    </source>
</evidence>
<accession>G2RG40</accession>
<dbReference type="Proteomes" id="UP000008181">
    <property type="component" value="Chromosome 6"/>
</dbReference>
<name>G2RG40_THETT</name>
<feature type="transmembrane region" description="Helical" evidence="2">
    <location>
        <begin position="12"/>
        <end position="34"/>
    </location>
</feature>
<gene>
    <name evidence="3" type="ORF">THITE_117039</name>
</gene>
<dbReference type="GeneID" id="11521780"/>
<evidence type="ECO:0000313" key="4">
    <source>
        <dbReference type="Proteomes" id="UP000008181"/>
    </source>
</evidence>
<organism evidence="3 4">
    <name type="scientific">Thermothielavioides terrestris (strain ATCC 38088 / NRRL 8126)</name>
    <name type="common">Thielavia terrestris</name>
    <dbReference type="NCBI Taxonomy" id="578455"/>
    <lineage>
        <taxon>Eukaryota</taxon>
        <taxon>Fungi</taxon>
        <taxon>Dikarya</taxon>
        <taxon>Ascomycota</taxon>
        <taxon>Pezizomycotina</taxon>
        <taxon>Sordariomycetes</taxon>
        <taxon>Sordariomycetidae</taxon>
        <taxon>Sordariales</taxon>
        <taxon>Chaetomiaceae</taxon>
        <taxon>Thermothielavioides</taxon>
        <taxon>Thermothielavioides terrestris</taxon>
    </lineage>
</organism>
<dbReference type="KEGG" id="ttt:THITE_117039"/>
<keyword evidence="4" id="KW-1185">Reference proteome</keyword>
<proteinExistence type="predicted"/>
<evidence type="ECO:0000256" key="1">
    <source>
        <dbReference type="SAM" id="MobiDB-lite"/>
    </source>
</evidence>
<dbReference type="AlphaFoldDB" id="G2RG40"/>
<evidence type="ECO:0000313" key="3">
    <source>
        <dbReference type="EMBL" id="AEO71794.1"/>
    </source>
</evidence>
<reference evidence="3 4" key="1">
    <citation type="journal article" date="2011" name="Nat. Biotechnol.">
        <title>Comparative genomic analysis of the thermophilic biomass-degrading fungi Myceliophthora thermophila and Thielavia terrestris.</title>
        <authorList>
            <person name="Berka R.M."/>
            <person name="Grigoriev I.V."/>
            <person name="Otillar R."/>
            <person name="Salamov A."/>
            <person name="Grimwood J."/>
            <person name="Reid I."/>
            <person name="Ishmael N."/>
            <person name="John T."/>
            <person name="Darmond C."/>
            <person name="Moisan M.-C."/>
            <person name="Henrissat B."/>
            <person name="Coutinho P.M."/>
            <person name="Lombard V."/>
            <person name="Natvig D.O."/>
            <person name="Lindquist E."/>
            <person name="Schmutz J."/>
            <person name="Lucas S."/>
            <person name="Harris P."/>
            <person name="Powlowski J."/>
            <person name="Bellemare A."/>
            <person name="Taylor D."/>
            <person name="Butler G."/>
            <person name="de Vries R.P."/>
            <person name="Allijn I.E."/>
            <person name="van den Brink J."/>
            <person name="Ushinsky S."/>
            <person name="Storms R."/>
            <person name="Powell A.J."/>
            <person name="Paulsen I.T."/>
            <person name="Elbourne L.D.H."/>
            <person name="Baker S.E."/>
            <person name="Magnuson J."/>
            <person name="LaBoissiere S."/>
            <person name="Clutterbuck A.J."/>
            <person name="Martinez D."/>
            <person name="Wogulis M."/>
            <person name="de Leon A.L."/>
            <person name="Rey M.W."/>
            <person name="Tsang A."/>
        </authorList>
    </citation>
    <scope>NUCLEOTIDE SEQUENCE [LARGE SCALE GENOMIC DNA]</scope>
    <source>
        <strain evidence="4">ATCC 38088 / NRRL 8126</strain>
    </source>
</reference>
<protein>
    <submittedName>
        <fullName evidence="3">Uncharacterized protein</fullName>
    </submittedName>
</protein>
<keyword evidence="2" id="KW-1133">Transmembrane helix</keyword>
<keyword evidence="2" id="KW-0812">Transmembrane</keyword>
<dbReference type="HOGENOM" id="CLU_649215_0_0_1"/>